<reference evidence="1" key="1">
    <citation type="submission" date="2020-04" db="EMBL/GenBank/DDBJ databases">
        <authorList>
            <person name="Chiriac C."/>
            <person name="Salcher M."/>
            <person name="Ghai R."/>
            <person name="Kavagutti S V."/>
        </authorList>
    </citation>
    <scope>NUCLEOTIDE SEQUENCE</scope>
</reference>
<protein>
    <submittedName>
        <fullName evidence="1">Uncharacterized protein</fullName>
    </submittedName>
</protein>
<proteinExistence type="predicted"/>
<accession>A0A6J5L3P6</accession>
<sequence length="189" mass="21359">MSGLVDPTGKPLIGSKNVEGPVIRLLRCLVCETWEELPDYEGPSDKDYLLEITLEKHVFPSGEPHVGKLFKVPVKTWANGEQRKAVLDQLGAGSRGLDDLDPEKSFYDTKMTFSADAMQCWKKHNSPKNDCADYQTPSKRLLPNTAKERAELNLPKPEHLDGPKIYTCNFCPVHSMVLQRKREFLGLYN</sequence>
<gene>
    <name evidence="1" type="ORF">UFOVP111_27</name>
</gene>
<evidence type="ECO:0000313" key="1">
    <source>
        <dbReference type="EMBL" id="CAB4128365.1"/>
    </source>
</evidence>
<dbReference type="EMBL" id="LR796226">
    <property type="protein sequence ID" value="CAB4128365.1"/>
    <property type="molecule type" value="Genomic_DNA"/>
</dbReference>
<name>A0A6J5L3P6_9CAUD</name>
<organism evidence="1">
    <name type="scientific">uncultured Caudovirales phage</name>
    <dbReference type="NCBI Taxonomy" id="2100421"/>
    <lineage>
        <taxon>Viruses</taxon>
        <taxon>Duplodnaviria</taxon>
        <taxon>Heunggongvirae</taxon>
        <taxon>Uroviricota</taxon>
        <taxon>Caudoviricetes</taxon>
        <taxon>Peduoviridae</taxon>
        <taxon>Maltschvirus</taxon>
        <taxon>Maltschvirus maltsch</taxon>
    </lineage>
</organism>